<keyword evidence="3" id="KW-1185">Reference proteome</keyword>
<protein>
    <recommendedName>
        <fullName evidence="4">BZIP domain-containing protein</fullName>
    </recommendedName>
</protein>
<reference evidence="3" key="1">
    <citation type="journal article" date="2015" name="Genome Announc.">
        <title>Draft genome sequence of the fungus Penicillium brasilianum MG11.</title>
        <authorList>
            <person name="Horn F."/>
            <person name="Linde J."/>
            <person name="Mattern D.J."/>
            <person name="Walther G."/>
            <person name="Guthke R."/>
            <person name="Brakhage A.A."/>
            <person name="Valiante V."/>
        </authorList>
    </citation>
    <scope>NUCLEOTIDE SEQUENCE [LARGE SCALE GENOMIC DNA]</scope>
    <source>
        <strain evidence="3">MG11</strain>
    </source>
</reference>
<dbReference type="InterPro" id="IPR021833">
    <property type="entry name" value="DUF3425"/>
</dbReference>
<dbReference type="EMBL" id="CDHK01000004">
    <property type="protein sequence ID" value="CEO59872.1"/>
    <property type="molecule type" value="Genomic_DNA"/>
</dbReference>
<proteinExistence type="predicted"/>
<evidence type="ECO:0000313" key="3">
    <source>
        <dbReference type="Proteomes" id="UP000042958"/>
    </source>
</evidence>
<dbReference type="CDD" id="cd14688">
    <property type="entry name" value="bZIP_YAP"/>
    <property type="match status" value="1"/>
</dbReference>
<feature type="compositionally biased region" description="Low complexity" evidence="1">
    <location>
        <begin position="95"/>
        <end position="104"/>
    </location>
</feature>
<dbReference type="Proteomes" id="UP000042958">
    <property type="component" value="Unassembled WGS sequence"/>
</dbReference>
<organism evidence="2 3">
    <name type="scientific">Penicillium brasilianum</name>
    <dbReference type="NCBI Taxonomy" id="104259"/>
    <lineage>
        <taxon>Eukaryota</taxon>
        <taxon>Fungi</taxon>
        <taxon>Dikarya</taxon>
        <taxon>Ascomycota</taxon>
        <taxon>Pezizomycotina</taxon>
        <taxon>Eurotiomycetes</taxon>
        <taxon>Eurotiomycetidae</taxon>
        <taxon>Eurotiales</taxon>
        <taxon>Aspergillaceae</taxon>
        <taxon>Penicillium</taxon>
    </lineage>
</organism>
<dbReference type="OrthoDB" id="5973539at2759"/>
<feature type="region of interest" description="Disordered" evidence="1">
    <location>
        <begin position="1"/>
        <end position="35"/>
    </location>
</feature>
<name>A0A0F7VJD1_PENBI</name>
<dbReference type="AlphaFoldDB" id="A0A0F7VJD1"/>
<feature type="region of interest" description="Disordered" evidence="1">
    <location>
        <begin position="68"/>
        <end position="104"/>
    </location>
</feature>
<accession>A0A0F7VJD1</accession>
<gene>
    <name evidence="2" type="ORF">PMG11_04523</name>
</gene>
<evidence type="ECO:0008006" key="4">
    <source>
        <dbReference type="Google" id="ProtNLM"/>
    </source>
</evidence>
<evidence type="ECO:0000313" key="2">
    <source>
        <dbReference type="EMBL" id="CEO59872.1"/>
    </source>
</evidence>
<evidence type="ECO:0000256" key="1">
    <source>
        <dbReference type="SAM" id="MobiDB-lite"/>
    </source>
</evidence>
<dbReference type="PANTHER" id="PTHR38116">
    <property type="entry name" value="CHROMOSOME 7, WHOLE GENOME SHOTGUN SEQUENCE"/>
    <property type="match status" value="1"/>
</dbReference>
<dbReference type="PANTHER" id="PTHR38116:SF8">
    <property type="entry name" value="BZIP DOMAIN-CONTAINING PROTEIN"/>
    <property type="match status" value="1"/>
</dbReference>
<sequence length="295" mass="33049">MDICRENEALASSLQSESMADPERSSASPPSYVQVKRRCEAHTKATRVKKRIVTAARREQNKIAQRAYRERQKGNRKSNFAPCGKIRSIAPRPSPGSLSSSSSDLQISLDAPISNCQVKTALIDNAETTPGKALVRVADPLSNTLQTTRDTIWLAILNNALCLGFDLEKLADCSTPYMSPFYRPITPKDTPRDVVASTLDTSLPIPLQPTMAQILIPHHASLDLIPLPLLRERTIMMTFAMPDIFNLWDLKLDIYTRHALICRGYVENGACHPWDSRSWEAKPWFMQKWSMAVEG</sequence>
<dbReference type="STRING" id="104259.A0A0F7VJD1"/>
<dbReference type="Pfam" id="PF11905">
    <property type="entry name" value="DUF3425"/>
    <property type="match status" value="1"/>
</dbReference>